<keyword evidence="1" id="KW-1133">Transmembrane helix</keyword>
<comment type="caution">
    <text evidence="2">The sequence shown here is derived from an EMBL/GenBank/DDBJ whole genome shotgun (WGS) entry which is preliminary data.</text>
</comment>
<reference evidence="3" key="1">
    <citation type="journal article" date="2019" name="Int. J. Syst. Evol. Microbiol.">
        <title>The Global Catalogue of Microorganisms (GCM) 10K type strain sequencing project: providing services to taxonomists for standard genome sequencing and annotation.</title>
        <authorList>
            <consortium name="The Broad Institute Genomics Platform"/>
            <consortium name="The Broad Institute Genome Sequencing Center for Infectious Disease"/>
            <person name="Wu L."/>
            <person name="Ma J."/>
        </authorList>
    </citation>
    <scope>NUCLEOTIDE SEQUENCE [LARGE SCALE GENOMIC DNA]</scope>
    <source>
        <strain evidence="3">JCM 17551</strain>
    </source>
</reference>
<name>A0ABP7N6X4_9GAMM</name>
<dbReference type="EMBL" id="BAABBN010000015">
    <property type="protein sequence ID" value="GAA3938686.1"/>
    <property type="molecule type" value="Genomic_DNA"/>
</dbReference>
<organism evidence="2 3">
    <name type="scientific">Litoribacillus peritrichatus</name>
    <dbReference type="NCBI Taxonomy" id="718191"/>
    <lineage>
        <taxon>Bacteria</taxon>
        <taxon>Pseudomonadati</taxon>
        <taxon>Pseudomonadota</taxon>
        <taxon>Gammaproteobacteria</taxon>
        <taxon>Oceanospirillales</taxon>
        <taxon>Oceanospirillaceae</taxon>
        <taxon>Litoribacillus</taxon>
    </lineage>
</organism>
<feature type="transmembrane region" description="Helical" evidence="1">
    <location>
        <begin position="84"/>
        <end position="103"/>
    </location>
</feature>
<protein>
    <recommendedName>
        <fullName evidence="4">AzlD domain-containing protein</fullName>
    </recommendedName>
</protein>
<evidence type="ECO:0000256" key="1">
    <source>
        <dbReference type="SAM" id="Phobius"/>
    </source>
</evidence>
<evidence type="ECO:0008006" key="4">
    <source>
        <dbReference type="Google" id="ProtNLM"/>
    </source>
</evidence>
<keyword evidence="1" id="KW-0472">Membrane</keyword>
<gene>
    <name evidence="2" type="ORF">GCM10022277_38510</name>
</gene>
<feature type="transmembrane region" description="Helical" evidence="1">
    <location>
        <begin position="6"/>
        <end position="25"/>
    </location>
</feature>
<dbReference type="RefSeq" id="WP_344800266.1">
    <property type="nucleotide sequence ID" value="NZ_BAABBN010000015.1"/>
</dbReference>
<evidence type="ECO:0000313" key="2">
    <source>
        <dbReference type="EMBL" id="GAA3938686.1"/>
    </source>
</evidence>
<sequence>MNDYAYMAVLALLSTSLLVRILPAFINIRINSSAKVWVEHIIPSAVFLNFIVYIVIQEVNVAPVPAIVSLFAVGLCAYFRISGLILTVVLGSVIYYFLVDFFGDIA</sequence>
<accession>A0ABP7N6X4</accession>
<dbReference type="Proteomes" id="UP001501565">
    <property type="component" value="Unassembled WGS sequence"/>
</dbReference>
<evidence type="ECO:0000313" key="3">
    <source>
        <dbReference type="Proteomes" id="UP001501565"/>
    </source>
</evidence>
<feature type="transmembrane region" description="Helical" evidence="1">
    <location>
        <begin position="37"/>
        <end position="56"/>
    </location>
</feature>
<keyword evidence="3" id="KW-1185">Reference proteome</keyword>
<keyword evidence="1" id="KW-0812">Transmembrane</keyword>
<proteinExistence type="predicted"/>